<keyword evidence="2" id="KW-1185">Reference proteome</keyword>
<proteinExistence type="predicted"/>
<dbReference type="EMBL" id="JAFIMR010000022">
    <property type="protein sequence ID" value="KAI1865132.1"/>
    <property type="molecule type" value="Genomic_DNA"/>
</dbReference>
<accession>A0A9Q0AME2</accession>
<evidence type="ECO:0000313" key="1">
    <source>
        <dbReference type="EMBL" id="KAI1865132.1"/>
    </source>
</evidence>
<reference evidence="1" key="1">
    <citation type="submission" date="2021-03" db="EMBL/GenBank/DDBJ databases">
        <title>Revisited historic fungal species revealed as producer of novel bioactive compounds through whole genome sequencing and comparative genomics.</title>
        <authorList>
            <person name="Vignolle G.A."/>
            <person name="Hochenegger N."/>
            <person name="Mach R.L."/>
            <person name="Mach-Aigner A.R."/>
            <person name="Javad Rahimi M."/>
            <person name="Salim K.A."/>
            <person name="Chan C.M."/>
            <person name="Lim L.B.L."/>
            <person name="Cai F."/>
            <person name="Druzhinina I.S."/>
            <person name="U'Ren J.M."/>
            <person name="Derntl C."/>
        </authorList>
    </citation>
    <scope>NUCLEOTIDE SEQUENCE</scope>
    <source>
        <strain evidence="1">TUCIM 5799</strain>
    </source>
</reference>
<evidence type="ECO:0000313" key="2">
    <source>
        <dbReference type="Proteomes" id="UP000829685"/>
    </source>
</evidence>
<protein>
    <submittedName>
        <fullName evidence="1">Uncharacterized protein</fullName>
    </submittedName>
</protein>
<dbReference type="InterPro" id="IPR035979">
    <property type="entry name" value="RBD_domain_sf"/>
</dbReference>
<dbReference type="Proteomes" id="UP000829685">
    <property type="component" value="Unassembled WGS sequence"/>
</dbReference>
<organism evidence="1 2">
    <name type="scientific">Neoarthrinium moseri</name>
    <dbReference type="NCBI Taxonomy" id="1658444"/>
    <lineage>
        <taxon>Eukaryota</taxon>
        <taxon>Fungi</taxon>
        <taxon>Dikarya</taxon>
        <taxon>Ascomycota</taxon>
        <taxon>Pezizomycotina</taxon>
        <taxon>Sordariomycetes</taxon>
        <taxon>Xylariomycetidae</taxon>
        <taxon>Amphisphaeriales</taxon>
        <taxon>Apiosporaceae</taxon>
        <taxon>Neoarthrinium</taxon>
    </lineage>
</organism>
<name>A0A9Q0AME2_9PEZI</name>
<gene>
    <name evidence="1" type="ORF">JX265_008179</name>
</gene>
<sequence length="255" mass="28479">MCNEPSTTPGYDSGAQGQGQAVFEDPRVTHRYQNIPSDYVAIRTDKSFAPTPQATGGVPPPYDPTNTGDFIPEEHSTNLWLVNIPVGTEAKDILAQIRGYGRVWAFHLLKPTGKKGEENVAASISFFELSATKRFYSDAQTTGFFVGGRRIVVKMNRRKIKGHEYITGTRCVIVEGRPAECNETSLLEYFATKTNFQVDEVRWRRVTETRNKIEVRFVQFHQQAAVAMAAIQQEKPLGIDRAAFGPDPCAYTDVI</sequence>
<dbReference type="GO" id="GO:0003676">
    <property type="term" value="F:nucleic acid binding"/>
    <property type="evidence" value="ECO:0007669"/>
    <property type="project" value="InterPro"/>
</dbReference>
<dbReference type="AlphaFoldDB" id="A0A9Q0AME2"/>
<comment type="caution">
    <text evidence="1">The sequence shown here is derived from an EMBL/GenBank/DDBJ whole genome shotgun (WGS) entry which is preliminary data.</text>
</comment>
<dbReference type="SUPFAM" id="SSF54928">
    <property type="entry name" value="RNA-binding domain, RBD"/>
    <property type="match status" value="1"/>
</dbReference>